<dbReference type="PANTHER" id="PTHR42711:SF4">
    <property type="entry name" value="ABC TRANSPORTER RELATED"/>
    <property type="match status" value="1"/>
</dbReference>
<feature type="domain" description="ABC transporter" evidence="4">
    <location>
        <begin position="5"/>
        <end position="258"/>
    </location>
</feature>
<dbReference type="InterPro" id="IPR003593">
    <property type="entry name" value="AAA+_ATPase"/>
</dbReference>
<dbReference type="GO" id="GO:0016887">
    <property type="term" value="F:ATP hydrolysis activity"/>
    <property type="evidence" value="ECO:0007669"/>
    <property type="project" value="InterPro"/>
</dbReference>
<dbReference type="Proteomes" id="UP000177390">
    <property type="component" value="Unassembled WGS sequence"/>
</dbReference>
<evidence type="ECO:0000313" key="6">
    <source>
        <dbReference type="Proteomes" id="UP000177390"/>
    </source>
</evidence>
<dbReference type="AlphaFoldDB" id="A0A1F5EWC9"/>
<dbReference type="SUPFAM" id="SSF52540">
    <property type="entry name" value="P-loop containing nucleoside triphosphate hydrolases"/>
    <property type="match status" value="1"/>
</dbReference>
<keyword evidence="2" id="KW-0547">Nucleotide-binding</keyword>
<sequence length="329" mass="37031">MNPIIEVKNLSRSFKQYQKEPGLLDSLKGFVSRKEFEIKAVNDLSFSLNEGEIVGFIGPNGAGKTTTLKMLSGLLYPTSGSVSVLGHEPFKREKEFLKSYALVMGQKSQLWWDLPPLEGFLLNKEIYEITSSDYENNVKELAGVLDIEKVLKIPVRKLSLGQRMKCELIAALLHKPRILFLDEPTIGLDVVVQKNIRAFLKSYNQTHKNTIILTSHYMDDVSELCHRIIIINHGGLIYDGSLKDLTQKYAQKKNLKLVFYEKIPKTELKKYGQITDYKAGGLSVTISVKRSDHTQIAAGILSKFPVDDLDISEIGLEEIIRGIFISAKA</sequence>
<dbReference type="PROSITE" id="PS50893">
    <property type="entry name" value="ABC_TRANSPORTER_2"/>
    <property type="match status" value="1"/>
</dbReference>
<organism evidence="5 6">
    <name type="scientific">Candidatus Collierbacteria bacterium RIFCSPHIGHO2_02_FULL_49_10</name>
    <dbReference type="NCBI Taxonomy" id="1817723"/>
    <lineage>
        <taxon>Bacteria</taxon>
        <taxon>Candidatus Collieribacteriota</taxon>
    </lineage>
</organism>
<gene>
    <name evidence="5" type="ORF">A3D09_02750</name>
</gene>
<dbReference type="PANTHER" id="PTHR42711">
    <property type="entry name" value="ABC TRANSPORTER ATP-BINDING PROTEIN"/>
    <property type="match status" value="1"/>
</dbReference>
<evidence type="ECO:0000256" key="1">
    <source>
        <dbReference type="ARBA" id="ARBA00022448"/>
    </source>
</evidence>
<evidence type="ECO:0000256" key="2">
    <source>
        <dbReference type="ARBA" id="ARBA00022741"/>
    </source>
</evidence>
<dbReference type="GO" id="GO:0005524">
    <property type="term" value="F:ATP binding"/>
    <property type="evidence" value="ECO:0007669"/>
    <property type="project" value="UniProtKB-KW"/>
</dbReference>
<dbReference type="EMBL" id="MFAH01000021">
    <property type="protein sequence ID" value="OGD71586.1"/>
    <property type="molecule type" value="Genomic_DNA"/>
</dbReference>
<dbReference type="Pfam" id="PF00005">
    <property type="entry name" value="ABC_tran"/>
    <property type="match status" value="1"/>
</dbReference>
<evidence type="ECO:0000256" key="3">
    <source>
        <dbReference type="ARBA" id="ARBA00022840"/>
    </source>
</evidence>
<accession>A0A1F5EWC9</accession>
<reference evidence="5 6" key="1">
    <citation type="journal article" date="2016" name="Nat. Commun.">
        <title>Thousands of microbial genomes shed light on interconnected biogeochemical processes in an aquifer system.</title>
        <authorList>
            <person name="Anantharaman K."/>
            <person name="Brown C.T."/>
            <person name="Hug L.A."/>
            <person name="Sharon I."/>
            <person name="Castelle C.J."/>
            <person name="Probst A.J."/>
            <person name="Thomas B.C."/>
            <person name="Singh A."/>
            <person name="Wilkins M.J."/>
            <person name="Karaoz U."/>
            <person name="Brodie E.L."/>
            <person name="Williams K.H."/>
            <person name="Hubbard S.S."/>
            <person name="Banfield J.F."/>
        </authorList>
    </citation>
    <scope>NUCLEOTIDE SEQUENCE [LARGE SCALE GENOMIC DNA]</scope>
</reference>
<dbReference type="InterPro" id="IPR050763">
    <property type="entry name" value="ABC_transporter_ATP-binding"/>
</dbReference>
<evidence type="ECO:0000313" key="5">
    <source>
        <dbReference type="EMBL" id="OGD71586.1"/>
    </source>
</evidence>
<keyword evidence="1" id="KW-0813">Transport</keyword>
<dbReference type="SMART" id="SM00382">
    <property type="entry name" value="AAA"/>
    <property type="match status" value="1"/>
</dbReference>
<evidence type="ECO:0000259" key="4">
    <source>
        <dbReference type="PROSITE" id="PS50893"/>
    </source>
</evidence>
<dbReference type="Gene3D" id="3.40.50.300">
    <property type="entry name" value="P-loop containing nucleotide triphosphate hydrolases"/>
    <property type="match status" value="1"/>
</dbReference>
<protein>
    <submittedName>
        <fullName evidence="5">ABC transporter</fullName>
    </submittedName>
</protein>
<comment type="caution">
    <text evidence="5">The sequence shown here is derived from an EMBL/GenBank/DDBJ whole genome shotgun (WGS) entry which is preliminary data.</text>
</comment>
<keyword evidence="3" id="KW-0067">ATP-binding</keyword>
<dbReference type="InterPro" id="IPR003439">
    <property type="entry name" value="ABC_transporter-like_ATP-bd"/>
</dbReference>
<name>A0A1F5EWC9_9BACT</name>
<dbReference type="InterPro" id="IPR027417">
    <property type="entry name" value="P-loop_NTPase"/>
</dbReference>
<proteinExistence type="predicted"/>